<evidence type="ECO:0000313" key="3">
    <source>
        <dbReference type="EMBL" id="CUR55196.1"/>
    </source>
</evidence>
<feature type="transmembrane region" description="Helical" evidence="1">
    <location>
        <begin position="42"/>
        <end position="59"/>
    </location>
</feature>
<gene>
    <name evidence="3" type="ORF">NOCA2230116</name>
</gene>
<proteinExistence type="predicted"/>
<organism evidence="3">
    <name type="scientific">metagenome</name>
    <dbReference type="NCBI Taxonomy" id="256318"/>
    <lineage>
        <taxon>unclassified sequences</taxon>
        <taxon>metagenomes</taxon>
    </lineage>
</organism>
<name>A0A2P2BZN1_9ZZZZ</name>
<dbReference type="EMBL" id="CZKA01000016">
    <property type="protein sequence ID" value="CUR55196.1"/>
    <property type="molecule type" value="Genomic_DNA"/>
</dbReference>
<evidence type="ECO:0000259" key="2">
    <source>
        <dbReference type="Pfam" id="PF20177"/>
    </source>
</evidence>
<sequence length="149" mass="15611">MSHARTLWEEGREPGRQIVVLGIAVALTAVALDLWITGHLSLLFDLGFVVLCVGLALAVRPTDFFTVGVLPPLLMVGVFAMLGVVSPTAVAEKDDSVIQAVVSGLATHAGALIVGYALCLATLATRQRFLARSRPPTVQASKRLGSPAP</sequence>
<feature type="transmembrane region" description="Helical" evidence="1">
    <location>
        <begin position="18"/>
        <end position="36"/>
    </location>
</feature>
<keyword evidence="1" id="KW-1133">Transmembrane helix</keyword>
<accession>A0A2P2BZN1</accession>
<dbReference type="AlphaFoldDB" id="A0A2P2BZN1"/>
<protein>
    <recommendedName>
        <fullName evidence="2">DUF6542 domain-containing protein</fullName>
    </recommendedName>
</protein>
<feature type="domain" description="DUF6542" evidence="2">
    <location>
        <begin position="15"/>
        <end position="126"/>
    </location>
</feature>
<feature type="transmembrane region" description="Helical" evidence="1">
    <location>
        <begin position="64"/>
        <end position="85"/>
    </location>
</feature>
<dbReference type="InterPro" id="IPR046672">
    <property type="entry name" value="DUF6542"/>
</dbReference>
<dbReference type="Pfam" id="PF20177">
    <property type="entry name" value="DUF6542"/>
    <property type="match status" value="1"/>
</dbReference>
<keyword evidence="1" id="KW-0472">Membrane</keyword>
<reference evidence="3" key="1">
    <citation type="submission" date="2015-08" db="EMBL/GenBank/DDBJ databases">
        <authorList>
            <person name="Babu N.S."/>
            <person name="Beckwith C.J."/>
            <person name="Beseler K.G."/>
            <person name="Brison A."/>
            <person name="Carone J.V."/>
            <person name="Caskin T.P."/>
            <person name="Diamond M."/>
            <person name="Durham M.E."/>
            <person name="Foxe J.M."/>
            <person name="Go M."/>
            <person name="Henderson B.A."/>
            <person name="Jones I.B."/>
            <person name="McGettigan J.A."/>
            <person name="Micheletti S.J."/>
            <person name="Nasrallah M.E."/>
            <person name="Ortiz D."/>
            <person name="Piller C.R."/>
            <person name="Privatt S.R."/>
            <person name="Schneider S.L."/>
            <person name="Sharp S."/>
            <person name="Smith T.C."/>
            <person name="Stanton J.D."/>
            <person name="Ullery H.E."/>
            <person name="Wilson R.J."/>
            <person name="Serrano M.G."/>
            <person name="Buck G."/>
            <person name="Lee V."/>
            <person name="Wang Y."/>
            <person name="Carvalho R."/>
            <person name="Voegtly L."/>
            <person name="Shi R."/>
            <person name="Duckworth R."/>
            <person name="Johnson A."/>
            <person name="Loviza R."/>
            <person name="Walstead R."/>
            <person name="Shah Z."/>
            <person name="Kiflezghi M."/>
            <person name="Wade K."/>
            <person name="Ball S.L."/>
            <person name="Bradley K.W."/>
            <person name="Asai D.J."/>
            <person name="Bowman C.A."/>
            <person name="Russell D.A."/>
            <person name="Pope W.H."/>
            <person name="Jacobs-Sera D."/>
            <person name="Hendrix R.W."/>
            <person name="Hatfull G.F."/>
        </authorList>
    </citation>
    <scope>NUCLEOTIDE SEQUENCE</scope>
</reference>
<keyword evidence="1" id="KW-0812">Transmembrane</keyword>
<feature type="transmembrane region" description="Helical" evidence="1">
    <location>
        <begin position="97"/>
        <end position="124"/>
    </location>
</feature>
<evidence type="ECO:0000256" key="1">
    <source>
        <dbReference type="SAM" id="Phobius"/>
    </source>
</evidence>